<proteinExistence type="predicted"/>
<dbReference type="InterPro" id="IPR026989">
    <property type="entry name" value="TnpV"/>
</dbReference>
<comment type="caution">
    <text evidence="1">The sequence shown here is derived from an EMBL/GenBank/DDBJ whole genome shotgun (WGS) entry which is preliminary data.</text>
</comment>
<dbReference type="Proteomes" id="UP000261087">
    <property type="component" value="Unassembled WGS sequence"/>
</dbReference>
<name>A0A3E5FSQ5_9FIRM</name>
<dbReference type="Pfam" id="PF14198">
    <property type="entry name" value="TnpV"/>
    <property type="match status" value="1"/>
</dbReference>
<dbReference type="GeneID" id="78231090"/>
<dbReference type="AlphaFoldDB" id="A0A3E5FSQ5"/>
<reference evidence="1 2" key="1">
    <citation type="submission" date="2018-08" db="EMBL/GenBank/DDBJ databases">
        <title>A genome reference for cultivated species of the human gut microbiota.</title>
        <authorList>
            <person name="Zou Y."/>
            <person name="Xue W."/>
            <person name="Luo G."/>
        </authorList>
    </citation>
    <scope>NUCLEOTIDE SEQUENCE [LARGE SCALE GENOMIC DNA]</scope>
    <source>
        <strain evidence="1 2">OM02-6</strain>
    </source>
</reference>
<evidence type="ECO:0000313" key="1">
    <source>
        <dbReference type="EMBL" id="RGO13059.1"/>
    </source>
</evidence>
<accession>A0A3E5FSQ5</accession>
<gene>
    <name evidence="1" type="ORF">DXB31_01120</name>
</gene>
<organism evidence="1 2">
    <name type="scientific">Thomasclavelia spiroformis</name>
    <dbReference type="NCBI Taxonomy" id="29348"/>
    <lineage>
        <taxon>Bacteria</taxon>
        <taxon>Bacillati</taxon>
        <taxon>Bacillota</taxon>
        <taxon>Erysipelotrichia</taxon>
        <taxon>Erysipelotrichales</taxon>
        <taxon>Coprobacillaceae</taxon>
        <taxon>Thomasclavelia</taxon>
    </lineage>
</organism>
<dbReference type="RefSeq" id="WP_008788592.1">
    <property type="nucleotide sequence ID" value="NZ_CAUGOO010000050.1"/>
</dbReference>
<sequence length="117" mass="14263">MKEIEYIEINGLLYPKLTLPPQKEIHLTRFGRKRLQYLKQYRPIFYTNLLTSGELNEHLQMIDDEANVLYDRLIEQYKVKRNITKELKEKDQMKWIQEMNNIQNCVEEVINKQIIHI</sequence>
<protein>
    <submittedName>
        <fullName evidence="1">TnpV protein</fullName>
    </submittedName>
</protein>
<dbReference type="EMBL" id="QSVF01000002">
    <property type="protein sequence ID" value="RGO13059.1"/>
    <property type="molecule type" value="Genomic_DNA"/>
</dbReference>
<evidence type="ECO:0000313" key="2">
    <source>
        <dbReference type="Proteomes" id="UP000261087"/>
    </source>
</evidence>